<proteinExistence type="predicted"/>
<dbReference type="AlphaFoldDB" id="A0A0B0NY28"/>
<sequence length="39" mass="4511">MIKLGVIPKYREGSSSCINIKYLIKHIQLEAQMVLHSIR</sequence>
<name>A0A0B0NY28_GOSAR</name>
<accession>A0A0B0NY28</accession>
<evidence type="ECO:0000313" key="1">
    <source>
        <dbReference type="EMBL" id="KHG16006.1"/>
    </source>
</evidence>
<organism evidence="1 2">
    <name type="scientific">Gossypium arboreum</name>
    <name type="common">Tree cotton</name>
    <name type="synonym">Gossypium nanking</name>
    <dbReference type="NCBI Taxonomy" id="29729"/>
    <lineage>
        <taxon>Eukaryota</taxon>
        <taxon>Viridiplantae</taxon>
        <taxon>Streptophyta</taxon>
        <taxon>Embryophyta</taxon>
        <taxon>Tracheophyta</taxon>
        <taxon>Spermatophyta</taxon>
        <taxon>Magnoliopsida</taxon>
        <taxon>eudicotyledons</taxon>
        <taxon>Gunneridae</taxon>
        <taxon>Pentapetalae</taxon>
        <taxon>rosids</taxon>
        <taxon>malvids</taxon>
        <taxon>Malvales</taxon>
        <taxon>Malvaceae</taxon>
        <taxon>Malvoideae</taxon>
        <taxon>Gossypium</taxon>
    </lineage>
</organism>
<evidence type="ECO:0000313" key="2">
    <source>
        <dbReference type="Proteomes" id="UP000032142"/>
    </source>
</evidence>
<reference evidence="2" key="1">
    <citation type="submission" date="2014-09" db="EMBL/GenBank/DDBJ databases">
        <authorList>
            <person name="Mudge J."/>
            <person name="Ramaraj T."/>
            <person name="Lindquist I.E."/>
            <person name="Bharti A.K."/>
            <person name="Sundararajan A."/>
            <person name="Cameron C.T."/>
            <person name="Woodward J.E."/>
            <person name="May G.D."/>
            <person name="Brubaker C."/>
            <person name="Broadhvest J."/>
            <person name="Wilkins T.A."/>
        </authorList>
    </citation>
    <scope>NUCLEOTIDE SEQUENCE</scope>
    <source>
        <strain evidence="2">cv. AKA8401</strain>
    </source>
</reference>
<dbReference type="EMBL" id="KN405120">
    <property type="protein sequence ID" value="KHG16006.1"/>
    <property type="molecule type" value="Genomic_DNA"/>
</dbReference>
<dbReference type="Proteomes" id="UP000032142">
    <property type="component" value="Unassembled WGS sequence"/>
</dbReference>
<gene>
    <name evidence="1" type="ORF">F383_02716</name>
</gene>
<protein>
    <submittedName>
        <fullName evidence="1">Uncharacterized protein</fullName>
    </submittedName>
</protein>
<keyword evidence="2" id="KW-1185">Reference proteome</keyword>